<dbReference type="AlphaFoldDB" id="L1IWB4"/>
<dbReference type="EnsemblProtists" id="EKX40377">
    <property type="protein sequence ID" value="EKX40377"/>
    <property type="gene ID" value="GUITHDRAFT_142870"/>
</dbReference>
<dbReference type="SMART" id="SM00717">
    <property type="entry name" value="SANT"/>
    <property type="match status" value="1"/>
</dbReference>
<reference evidence="8" key="3">
    <citation type="submission" date="2016-03" db="UniProtKB">
        <authorList>
            <consortium name="EnsemblProtists"/>
        </authorList>
    </citation>
    <scope>IDENTIFICATION</scope>
</reference>
<gene>
    <name evidence="7" type="ORF">GUITHDRAFT_142870</name>
</gene>
<dbReference type="PANTHER" id="PTHR44042">
    <property type="entry name" value="DUPLICATED HOMEODOMAIN-LIKE SUPERFAMILY PROTEIN-RELATED"/>
    <property type="match status" value="1"/>
</dbReference>
<feature type="domain" description="HTH myb-type" evidence="6">
    <location>
        <begin position="135"/>
        <end position="190"/>
    </location>
</feature>
<evidence type="ECO:0000256" key="3">
    <source>
        <dbReference type="ARBA" id="ARBA00023242"/>
    </source>
</evidence>
<keyword evidence="1" id="KW-0805">Transcription regulation</keyword>
<dbReference type="GeneID" id="17297104"/>
<dbReference type="Pfam" id="PF00249">
    <property type="entry name" value="Myb_DNA-binding"/>
    <property type="match status" value="1"/>
</dbReference>
<organism evidence="7">
    <name type="scientific">Guillardia theta (strain CCMP2712)</name>
    <name type="common">Cryptophyte</name>
    <dbReference type="NCBI Taxonomy" id="905079"/>
    <lineage>
        <taxon>Eukaryota</taxon>
        <taxon>Cryptophyceae</taxon>
        <taxon>Pyrenomonadales</taxon>
        <taxon>Geminigeraceae</taxon>
        <taxon>Guillardia</taxon>
    </lineage>
</organism>
<dbReference type="Proteomes" id="UP000011087">
    <property type="component" value="Unassembled WGS sequence"/>
</dbReference>
<keyword evidence="9" id="KW-1185">Reference proteome</keyword>
<dbReference type="STRING" id="905079.L1IWB4"/>
<evidence type="ECO:0000313" key="7">
    <source>
        <dbReference type="EMBL" id="EKX40377.1"/>
    </source>
</evidence>
<dbReference type="HOGENOM" id="CLU_1139844_0_0_1"/>
<keyword evidence="2" id="KW-0804">Transcription</keyword>
<protein>
    <submittedName>
        <fullName evidence="7 8">Uncharacterized protein</fullName>
    </submittedName>
</protein>
<accession>L1IWB4</accession>
<dbReference type="CDD" id="cd00167">
    <property type="entry name" value="SANT"/>
    <property type="match status" value="1"/>
</dbReference>
<evidence type="ECO:0000256" key="2">
    <source>
        <dbReference type="ARBA" id="ARBA00023163"/>
    </source>
</evidence>
<feature type="domain" description="Myb-like" evidence="4">
    <location>
        <begin position="135"/>
        <end position="186"/>
    </location>
</feature>
<dbReference type="Gene3D" id="1.10.10.60">
    <property type="entry name" value="Homeodomain-like"/>
    <property type="match status" value="1"/>
</dbReference>
<dbReference type="KEGG" id="gtt:GUITHDRAFT_142870"/>
<dbReference type="InterPro" id="IPR006447">
    <property type="entry name" value="Myb_dom_plants"/>
</dbReference>
<feature type="domain" description="SANT" evidence="5">
    <location>
        <begin position="143"/>
        <end position="190"/>
    </location>
</feature>
<dbReference type="NCBIfam" id="TIGR01557">
    <property type="entry name" value="myb_SHAQKYF"/>
    <property type="match status" value="1"/>
</dbReference>
<dbReference type="PROSITE" id="PS50090">
    <property type="entry name" value="MYB_LIKE"/>
    <property type="match status" value="1"/>
</dbReference>
<reference evidence="9" key="2">
    <citation type="submission" date="2012-11" db="EMBL/GenBank/DDBJ databases">
        <authorList>
            <person name="Kuo A."/>
            <person name="Curtis B.A."/>
            <person name="Tanifuji G."/>
            <person name="Burki F."/>
            <person name="Gruber A."/>
            <person name="Irimia M."/>
            <person name="Maruyama S."/>
            <person name="Arias M.C."/>
            <person name="Ball S.G."/>
            <person name="Gile G.H."/>
            <person name="Hirakawa Y."/>
            <person name="Hopkins J.F."/>
            <person name="Rensing S.A."/>
            <person name="Schmutz J."/>
            <person name="Symeonidi A."/>
            <person name="Elias M."/>
            <person name="Eveleigh R.J."/>
            <person name="Herman E.K."/>
            <person name="Klute M.J."/>
            <person name="Nakayama T."/>
            <person name="Obornik M."/>
            <person name="Reyes-Prieto A."/>
            <person name="Armbrust E.V."/>
            <person name="Aves S.J."/>
            <person name="Beiko R.G."/>
            <person name="Coutinho P."/>
            <person name="Dacks J.B."/>
            <person name="Durnford D.G."/>
            <person name="Fast N.M."/>
            <person name="Green B.R."/>
            <person name="Grisdale C."/>
            <person name="Hempe F."/>
            <person name="Henrissat B."/>
            <person name="Hoppner M.P."/>
            <person name="Ishida K.-I."/>
            <person name="Kim E."/>
            <person name="Koreny L."/>
            <person name="Kroth P.G."/>
            <person name="Liu Y."/>
            <person name="Malik S.-B."/>
            <person name="Maier U.G."/>
            <person name="McRose D."/>
            <person name="Mock T."/>
            <person name="Neilson J.A."/>
            <person name="Onodera N.T."/>
            <person name="Poole A.M."/>
            <person name="Pritham E.J."/>
            <person name="Richards T.A."/>
            <person name="Rocap G."/>
            <person name="Roy S.W."/>
            <person name="Sarai C."/>
            <person name="Schaack S."/>
            <person name="Shirato S."/>
            <person name="Slamovits C.H."/>
            <person name="Spencer D.F."/>
            <person name="Suzuki S."/>
            <person name="Worden A.Z."/>
            <person name="Zauner S."/>
            <person name="Barry K."/>
            <person name="Bell C."/>
            <person name="Bharti A.K."/>
            <person name="Crow J.A."/>
            <person name="Grimwood J."/>
            <person name="Kramer R."/>
            <person name="Lindquist E."/>
            <person name="Lucas S."/>
            <person name="Salamov A."/>
            <person name="McFadden G.I."/>
            <person name="Lane C.E."/>
            <person name="Keeling P.J."/>
            <person name="Gray M.W."/>
            <person name="Grigoriev I.V."/>
            <person name="Archibald J.M."/>
        </authorList>
    </citation>
    <scope>NUCLEOTIDE SEQUENCE</scope>
    <source>
        <strain evidence="9">CCMP2712</strain>
    </source>
</reference>
<reference evidence="7 9" key="1">
    <citation type="journal article" date="2012" name="Nature">
        <title>Algal genomes reveal evolutionary mosaicism and the fate of nucleomorphs.</title>
        <authorList>
            <consortium name="DOE Joint Genome Institute"/>
            <person name="Curtis B.A."/>
            <person name="Tanifuji G."/>
            <person name="Burki F."/>
            <person name="Gruber A."/>
            <person name="Irimia M."/>
            <person name="Maruyama S."/>
            <person name="Arias M.C."/>
            <person name="Ball S.G."/>
            <person name="Gile G.H."/>
            <person name="Hirakawa Y."/>
            <person name="Hopkins J.F."/>
            <person name="Kuo A."/>
            <person name="Rensing S.A."/>
            <person name="Schmutz J."/>
            <person name="Symeonidi A."/>
            <person name="Elias M."/>
            <person name="Eveleigh R.J."/>
            <person name="Herman E.K."/>
            <person name="Klute M.J."/>
            <person name="Nakayama T."/>
            <person name="Obornik M."/>
            <person name="Reyes-Prieto A."/>
            <person name="Armbrust E.V."/>
            <person name="Aves S.J."/>
            <person name="Beiko R.G."/>
            <person name="Coutinho P."/>
            <person name="Dacks J.B."/>
            <person name="Durnford D.G."/>
            <person name="Fast N.M."/>
            <person name="Green B.R."/>
            <person name="Grisdale C.J."/>
            <person name="Hempel F."/>
            <person name="Henrissat B."/>
            <person name="Hoppner M.P."/>
            <person name="Ishida K."/>
            <person name="Kim E."/>
            <person name="Koreny L."/>
            <person name="Kroth P.G."/>
            <person name="Liu Y."/>
            <person name="Malik S.B."/>
            <person name="Maier U.G."/>
            <person name="McRose D."/>
            <person name="Mock T."/>
            <person name="Neilson J.A."/>
            <person name="Onodera N.T."/>
            <person name="Poole A.M."/>
            <person name="Pritham E.J."/>
            <person name="Richards T.A."/>
            <person name="Rocap G."/>
            <person name="Roy S.W."/>
            <person name="Sarai C."/>
            <person name="Schaack S."/>
            <person name="Shirato S."/>
            <person name="Slamovits C.H."/>
            <person name="Spencer D.F."/>
            <person name="Suzuki S."/>
            <person name="Worden A.Z."/>
            <person name="Zauner S."/>
            <person name="Barry K."/>
            <person name="Bell C."/>
            <person name="Bharti A.K."/>
            <person name="Crow J.A."/>
            <person name="Grimwood J."/>
            <person name="Kramer R."/>
            <person name="Lindquist E."/>
            <person name="Lucas S."/>
            <person name="Salamov A."/>
            <person name="McFadden G.I."/>
            <person name="Lane C.E."/>
            <person name="Keeling P.J."/>
            <person name="Gray M.W."/>
            <person name="Grigoriev I.V."/>
            <person name="Archibald J.M."/>
        </authorList>
    </citation>
    <scope>NUCLEOTIDE SEQUENCE</scope>
    <source>
        <strain evidence="7 9">CCMP2712</strain>
    </source>
</reference>
<dbReference type="eggNOG" id="KOG0724">
    <property type="taxonomic scope" value="Eukaryota"/>
</dbReference>
<evidence type="ECO:0000256" key="1">
    <source>
        <dbReference type="ARBA" id="ARBA00023015"/>
    </source>
</evidence>
<dbReference type="RefSeq" id="XP_005827357.1">
    <property type="nucleotide sequence ID" value="XM_005827300.1"/>
</dbReference>
<dbReference type="PaxDb" id="55529-EKX40377"/>
<dbReference type="InterPro" id="IPR001005">
    <property type="entry name" value="SANT/Myb"/>
</dbReference>
<dbReference type="InterPro" id="IPR009057">
    <property type="entry name" value="Homeodomain-like_sf"/>
</dbReference>
<proteinExistence type="predicted"/>
<dbReference type="EMBL" id="JH993032">
    <property type="protein sequence ID" value="EKX40377.1"/>
    <property type="molecule type" value="Genomic_DNA"/>
</dbReference>
<evidence type="ECO:0000259" key="5">
    <source>
        <dbReference type="PROSITE" id="PS51293"/>
    </source>
</evidence>
<evidence type="ECO:0000259" key="6">
    <source>
        <dbReference type="PROSITE" id="PS51294"/>
    </source>
</evidence>
<keyword evidence="3" id="KW-0539">Nucleus</keyword>
<dbReference type="PROSITE" id="PS51293">
    <property type="entry name" value="SANT"/>
    <property type="match status" value="1"/>
</dbReference>
<evidence type="ECO:0000313" key="9">
    <source>
        <dbReference type="Proteomes" id="UP000011087"/>
    </source>
</evidence>
<dbReference type="PROSITE" id="PS51294">
    <property type="entry name" value="HTH_MYB"/>
    <property type="match status" value="1"/>
</dbReference>
<dbReference type="OrthoDB" id="118550at2759"/>
<dbReference type="InterPro" id="IPR017930">
    <property type="entry name" value="Myb_dom"/>
</dbReference>
<sequence length="244" mass="27039">MTGSAFPPRATFGPLESNIHAKISAYEGPGGSEVPGYPWEMPYLSMYNRSEIGMAQPANLMAKDLEWQKAGAMQPPPDRLKRQRIDQEIDFVQKDALVELARENLMIKHQIHVANLEVQRLKQICGELESEQADSKDSKSRYWTEEEHQRFLEAVEKYGHKDVKSISSIVGTRSATQVRTHAQKYFMKMAKSSLQVQCTSDSVEAAAAAASGETGTSAAAAAAFVAAKSIKQTLVTKQVFCFHE</sequence>
<evidence type="ECO:0000313" key="8">
    <source>
        <dbReference type="EnsemblProtists" id="EKX40377"/>
    </source>
</evidence>
<dbReference type="SUPFAM" id="SSF46689">
    <property type="entry name" value="Homeodomain-like"/>
    <property type="match status" value="1"/>
</dbReference>
<dbReference type="GO" id="GO:0003677">
    <property type="term" value="F:DNA binding"/>
    <property type="evidence" value="ECO:0007669"/>
    <property type="project" value="InterPro"/>
</dbReference>
<evidence type="ECO:0000259" key="4">
    <source>
        <dbReference type="PROSITE" id="PS50090"/>
    </source>
</evidence>
<dbReference type="PANTHER" id="PTHR44042:SF67">
    <property type="entry name" value="MYB-LIKE PROTEIN I"/>
    <property type="match status" value="1"/>
</dbReference>
<dbReference type="InterPro" id="IPR017884">
    <property type="entry name" value="SANT_dom"/>
</dbReference>
<name>L1IWB4_GUITC</name>